<dbReference type="Pfam" id="PF13495">
    <property type="entry name" value="Phage_int_SAM_4"/>
    <property type="match status" value="1"/>
</dbReference>
<dbReference type="EMBL" id="BDFE01000016">
    <property type="protein sequence ID" value="GAU08887.1"/>
    <property type="molecule type" value="Genomic_DNA"/>
</dbReference>
<name>A0A194AFN4_9BACT</name>
<reference evidence="4" key="1">
    <citation type="submission" date="2016-06" db="EMBL/GenBank/DDBJ databases">
        <title>Draft genome sequence of Desulfoplanes formicivorans strain Pf12B.</title>
        <authorList>
            <person name="Watanabe M."/>
            <person name="Kojima H."/>
            <person name="Fukui M."/>
        </authorList>
    </citation>
    <scope>NUCLEOTIDE SEQUENCE [LARGE SCALE GENOMIC DNA]</scope>
    <source>
        <strain evidence="4">Pf12B</strain>
    </source>
</reference>
<dbReference type="InterPro" id="IPR004107">
    <property type="entry name" value="Integrase_SAM-like_N"/>
</dbReference>
<protein>
    <submittedName>
        <fullName evidence="3">Integron integrase</fullName>
    </submittedName>
</protein>
<feature type="domain" description="Integrase SAM-like N-terminal" evidence="2">
    <location>
        <begin position="9"/>
        <end position="89"/>
    </location>
</feature>
<evidence type="ECO:0000313" key="3">
    <source>
        <dbReference type="EMBL" id="GAU08887.1"/>
    </source>
</evidence>
<dbReference type="Proteomes" id="UP000095200">
    <property type="component" value="Unassembled WGS sequence"/>
</dbReference>
<sequence length="112" mass="13457">MINISKDIRDNFEKCLAHESISERVRPFYRKWLRYYLDFCHKYQHDLSDRTSLNLFMEKLAAKHQPGNLIRQASHAVSIFYKHCQADQIKGKDHTRKHPCLLFNPKALKYHL</sequence>
<evidence type="ECO:0000259" key="2">
    <source>
        <dbReference type="Pfam" id="PF13495"/>
    </source>
</evidence>
<dbReference type="RefSeq" id="WP_083254565.1">
    <property type="nucleotide sequence ID" value="NZ_BDFE01000016.1"/>
</dbReference>
<dbReference type="InterPro" id="IPR010998">
    <property type="entry name" value="Integrase_recombinase_N"/>
</dbReference>
<gene>
    <name evidence="3" type="ORF">DPF_1604</name>
</gene>
<proteinExistence type="predicted"/>
<evidence type="ECO:0000256" key="1">
    <source>
        <dbReference type="ARBA" id="ARBA00023125"/>
    </source>
</evidence>
<dbReference type="STRING" id="1592317.DPF_1604"/>
<keyword evidence="1" id="KW-0238">DNA-binding</keyword>
<dbReference type="AlphaFoldDB" id="A0A194AFN4"/>
<comment type="caution">
    <text evidence="3">The sequence shown here is derived from an EMBL/GenBank/DDBJ whole genome shotgun (WGS) entry which is preliminary data.</text>
</comment>
<evidence type="ECO:0000313" key="4">
    <source>
        <dbReference type="Proteomes" id="UP000095200"/>
    </source>
</evidence>
<organism evidence="3 4">
    <name type="scientific">Desulfoplanes formicivorans</name>
    <dbReference type="NCBI Taxonomy" id="1592317"/>
    <lineage>
        <taxon>Bacteria</taxon>
        <taxon>Pseudomonadati</taxon>
        <taxon>Thermodesulfobacteriota</taxon>
        <taxon>Desulfovibrionia</taxon>
        <taxon>Desulfovibrionales</taxon>
        <taxon>Desulfoplanaceae</taxon>
        <taxon>Desulfoplanes</taxon>
    </lineage>
</organism>
<dbReference type="GO" id="GO:0015074">
    <property type="term" value="P:DNA integration"/>
    <property type="evidence" value="ECO:0007669"/>
    <property type="project" value="InterPro"/>
</dbReference>
<dbReference type="Gene3D" id="1.10.150.130">
    <property type="match status" value="1"/>
</dbReference>
<dbReference type="GO" id="GO:0003677">
    <property type="term" value="F:DNA binding"/>
    <property type="evidence" value="ECO:0007669"/>
    <property type="project" value="UniProtKB-KW"/>
</dbReference>
<keyword evidence="4" id="KW-1185">Reference proteome</keyword>
<accession>A0A194AFN4</accession>
<dbReference type="OrthoDB" id="9801717at2"/>